<name>A0A9D1M9W0_9FIRM</name>
<dbReference type="EMBL" id="DVNB01000023">
    <property type="protein sequence ID" value="HIU56548.1"/>
    <property type="molecule type" value="Genomic_DNA"/>
</dbReference>
<dbReference type="Pfam" id="PF09481">
    <property type="entry name" value="CRISPR_Cse1"/>
    <property type="match status" value="1"/>
</dbReference>
<comment type="caution">
    <text evidence="1">The sequence shown here is derived from an EMBL/GenBank/DDBJ whole genome shotgun (WGS) entry which is preliminary data.</text>
</comment>
<gene>
    <name evidence="1" type="primary">casA</name>
    <name evidence="1" type="ORF">IAA61_01890</name>
</gene>
<sequence>MKDTEFNLIDERWIRVIDKKCDIAELSLNELFRDAHLYADLCGELPTQDIAVMRILLAILHTVIARYTPEGDRVDTETADDAIDRWKDIWDNGSFPSGVIDKYLDSVKDRFWLFHPVYPFMQEPLAKYGTKYTASKLNGELSESNNKDRLFRMFSGKDKDILTMPQAARWLLYVNAFDDTSAKPSSLSRSRKIKYDSPGAGWLGKLGLITLRGRNLFETLMLNLVIPADREDAEVNRQTPSWERERYIPDDAEDVCIERVERVRIVQPDNLAELYTLQSRRILLERNEDGITGCSLLGGEFFERENAFIEPMTVWRDSGNKKKDIYTPRRHDPSKQFWREFASVYPESDTTHRRPGVISWFALLMDYELIPDGYRLDTRICSVQYGDKDFFVTDVFSDSLSMSGELISEMALPWQACVTESIMITDRVADVLGKLAREIFLAGGGDTESASTSVRKAKAEYYFDADEEFRKWLAGIDPGADRVVEKKRDWQEKAMKLAANLGRKMVNEAGAGAIIGRVVNINDNEIMFSAAKAENNFYYRLAQIKGREVR</sequence>
<dbReference type="InterPro" id="IPR013381">
    <property type="entry name" value="CRISPR-assoc_prot_Cse1"/>
</dbReference>
<dbReference type="NCBIfam" id="TIGR02547">
    <property type="entry name" value="casA_cse1"/>
    <property type="match status" value="1"/>
</dbReference>
<organism evidence="1 2">
    <name type="scientific">Candidatus Ornithomonoglobus merdipullorum</name>
    <dbReference type="NCBI Taxonomy" id="2840895"/>
    <lineage>
        <taxon>Bacteria</taxon>
        <taxon>Bacillati</taxon>
        <taxon>Bacillota</taxon>
        <taxon>Clostridia</taxon>
        <taxon>Candidatus Ornithomonoglobus</taxon>
    </lineage>
</organism>
<reference evidence="1" key="1">
    <citation type="submission" date="2020-10" db="EMBL/GenBank/DDBJ databases">
        <authorList>
            <person name="Gilroy R."/>
        </authorList>
    </citation>
    <scope>NUCLEOTIDE SEQUENCE</scope>
    <source>
        <strain evidence="1">USAMLcec3-3695</strain>
    </source>
</reference>
<protein>
    <submittedName>
        <fullName evidence="1">Type I-E CRISPR-associated protein Cse1/CasA</fullName>
    </submittedName>
</protein>
<reference evidence="1" key="2">
    <citation type="journal article" date="2021" name="PeerJ">
        <title>Extensive microbial diversity within the chicken gut microbiome revealed by metagenomics and culture.</title>
        <authorList>
            <person name="Gilroy R."/>
            <person name="Ravi A."/>
            <person name="Getino M."/>
            <person name="Pursley I."/>
            <person name="Horton D.L."/>
            <person name="Alikhan N.F."/>
            <person name="Baker D."/>
            <person name="Gharbi K."/>
            <person name="Hall N."/>
            <person name="Watson M."/>
            <person name="Adriaenssens E.M."/>
            <person name="Foster-Nyarko E."/>
            <person name="Jarju S."/>
            <person name="Secka A."/>
            <person name="Antonio M."/>
            <person name="Oren A."/>
            <person name="Chaudhuri R.R."/>
            <person name="La Ragione R."/>
            <person name="Hildebrand F."/>
            <person name="Pallen M.J."/>
        </authorList>
    </citation>
    <scope>NUCLEOTIDE SEQUENCE</scope>
    <source>
        <strain evidence="1">USAMLcec3-3695</strain>
    </source>
</reference>
<proteinExistence type="predicted"/>
<evidence type="ECO:0000313" key="2">
    <source>
        <dbReference type="Proteomes" id="UP000824109"/>
    </source>
</evidence>
<dbReference type="Proteomes" id="UP000824109">
    <property type="component" value="Unassembled WGS sequence"/>
</dbReference>
<dbReference type="AlphaFoldDB" id="A0A9D1M9W0"/>
<accession>A0A9D1M9W0</accession>
<dbReference type="CDD" id="cd09729">
    <property type="entry name" value="Cse1_I-E"/>
    <property type="match status" value="1"/>
</dbReference>
<evidence type="ECO:0000313" key="1">
    <source>
        <dbReference type="EMBL" id="HIU56548.1"/>
    </source>
</evidence>
<dbReference type="Gene3D" id="1.10.132.100">
    <property type="match status" value="1"/>
</dbReference>